<dbReference type="AlphaFoldDB" id="A0ABC8VZL2"/>
<evidence type="ECO:0000313" key="4">
    <source>
        <dbReference type="Proteomes" id="UP001497457"/>
    </source>
</evidence>
<feature type="domain" description="Rhodanese" evidence="2">
    <location>
        <begin position="261"/>
        <end position="377"/>
    </location>
</feature>
<dbReference type="InterPro" id="IPR020936">
    <property type="entry name" value="TrhO"/>
</dbReference>
<dbReference type="InterPro" id="IPR001763">
    <property type="entry name" value="Rhodanese-like_dom"/>
</dbReference>
<dbReference type="Pfam" id="PF17773">
    <property type="entry name" value="UPF0176_N"/>
    <property type="match status" value="1"/>
</dbReference>
<dbReference type="PROSITE" id="PS50206">
    <property type="entry name" value="RHODANESE_3"/>
    <property type="match status" value="1"/>
</dbReference>
<dbReference type="SUPFAM" id="SSF52821">
    <property type="entry name" value="Rhodanese/Cell cycle control phosphatase"/>
    <property type="match status" value="1"/>
</dbReference>
<dbReference type="CDD" id="cd01518">
    <property type="entry name" value="RHOD_YceA"/>
    <property type="match status" value="1"/>
</dbReference>
<dbReference type="Gene3D" id="3.30.70.100">
    <property type="match status" value="1"/>
</dbReference>
<dbReference type="PANTHER" id="PTHR43268">
    <property type="entry name" value="THIOSULFATE SULFURTRANSFERASE/RHODANESE-LIKE DOMAIN-CONTAINING PROTEIN 2"/>
    <property type="match status" value="1"/>
</dbReference>
<feature type="region of interest" description="Disordered" evidence="1">
    <location>
        <begin position="309"/>
        <end position="329"/>
    </location>
</feature>
<dbReference type="InterPro" id="IPR040503">
    <property type="entry name" value="TRHO_N"/>
</dbReference>
<organism evidence="3 4">
    <name type="scientific">Urochloa decumbens</name>
    <dbReference type="NCBI Taxonomy" id="240449"/>
    <lineage>
        <taxon>Eukaryota</taxon>
        <taxon>Viridiplantae</taxon>
        <taxon>Streptophyta</taxon>
        <taxon>Embryophyta</taxon>
        <taxon>Tracheophyta</taxon>
        <taxon>Spermatophyta</taxon>
        <taxon>Magnoliopsida</taxon>
        <taxon>Liliopsida</taxon>
        <taxon>Poales</taxon>
        <taxon>Poaceae</taxon>
        <taxon>PACMAD clade</taxon>
        <taxon>Panicoideae</taxon>
        <taxon>Panicodae</taxon>
        <taxon>Paniceae</taxon>
        <taxon>Melinidinae</taxon>
        <taxon>Urochloa</taxon>
    </lineage>
</organism>
<sequence length="392" mass="42944">MLPSPPLAAALSKTAAAATRRAATAAASIAAHRLLLPVRTLIHNPSAPSSLIPRRRFGHMPLEERTAPLVPLPPLGRNIAVAVGEGGVDGEGPALVVVSFYRFADFPDHAAFRRPLKELCEELTAGHVLFWLGEKRPGRSCCCKRNKERVSGGIILAPEGINGSICGTPAAVDKVLNFIQEDNRLNGLRMIQSPLTPEDEAIHHGHTSQSPVGAGDDAPFRWDHVRVKLKKEIVTFGDPGVMPTKMVGKYVKPKDWNALISDPDTIVIDVRNMYEIRIGKFKRAVDPCTNSFREFPTWVDDQFELVESDPQESGANNDNGAGQPAQGLNASKSKQLPRVAMYCTGGIRCEKASSFLLSKGFKEVLILWRDRCGNLDRQQLGVSWFIIWMVGF</sequence>
<protein>
    <recommendedName>
        <fullName evidence="2">Rhodanese domain-containing protein</fullName>
    </recommendedName>
</protein>
<reference evidence="3 4" key="2">
    <citation type="submission" date="2024-10" db="EMBL/GenBank/DDBJ databases">
        <authorList>
            <person name="Ryan C."/>
        </authorList>
    </citation>
    <scope>NUCLEOTIDE SEQUENCE [LARGE SCALE GENOMIC DNA]</scope>
</reference>
<dbReference type="InterPro" id="IPR036873">
    <property type="entry name" value="Rhodanese-like_dom_sf"/>
</dbReference>
<evidence type="ECO:0000256" key="1">
    <source>
        <dbReference type="SAM" id="MobiDB-lite"/>
    </source>
</evidence>
<dbReference type="SMART" id="SM00450">
    <property type="entry name" value="RHOD"/>
    <property type="match status" value="1"/>
</dbReference>
<evidence type="ECO:0000259" key="2">
    <source>
        <dbReference type="PROSITE" id="PS50206"/>
    </source>
</evidence>
<gene>
    <name evidence="3" type="ORF">URODEC1_LOCUS8470</name>
</gene>
<evidence type="ECO:0000313" key="3">
    <source>
        <dbReference type="EMBL" id="CAL4900040.1"/>
    </source>
</evidence>
<reference evidence="4" key="1">
    <citation type="submission" date="2024-06" db="EMBL/GenBank/DDBJ databases">
        <authorList>
            <person name="Ryan C."/>
        </authorList>
    </citation>
    <scope>NUCLEOTIDE SEQUENCE [LARGE SCALE GENOMIC DNA]</scope>
</reference>
<dbReference type="Proteomes" id="UP001497457">
    <property type="component" value="Chromosome 11b"/>
</dbReference>
<dbReference type="Gene3D" id="3.40.250.10">
    <property type="entry name" value="Rhodanese-like domain"/>
    <property type="match status" value="1"/>
</dbReference>
<name>A0ABC8VZL2_9POAL</name>
<dbReference type="PANTHER" id="PTHR43268:SF3">
    <property type="entry name" value="RHODANESE-LIKE DOMAIN-CONTAINING PROTEIN 7-RELATED"/>
    <property type="match status" value="1"/>
</dbReference>
<feature type="compositionally biased region" description="Polar residues" evidence="1">
    <location>
        <begin position="311"/>
        <end position="329"/>
    </location>
</feature>
<proteinExistence type="predicted"/>
<keyword evidence="4" id="KW-1185">Reference proteome</keyword>
<accession>A0ABC8VZL2</accession>
<dbReference type="EMBL" id="OZ075121">
    <property type="protein sequence ID" value="CAL4900040.1"/>
    <property type="molecule type" value="Genomic_DNA"/>
</dbReference>